<dbReference type="InterPro" id="IPR036259">
    <property type="entry name" value="MFS_trans_sf"/>
</dbReference>
<keyword evidence="3" id="KW-1185">Reference proteome</keyword>
<feature type="transmembrane region" description="Helical" evidence="1">
    <location>
        <begin position="88"/>
        <end position="108"/>
    </location>
</feature>
<keyword evidence="1" id="KW-1133">Transmembrane helix</keyword>
<evidence type="ECO:0008006" key="4">
    <source>
        <dbReference type="Google" id="ProtNLM"/>
    </source>
</evidence>
<reference evidence="2 3" key="1">
    <citation type="journal article" date="2025" name="Microbiol. Resour. Announc.">
        <title>Draft genome sequences for Neonectria magnoliae and Neonectria punicea, canker pathogens of Liriodendron tulipifera and Acer saccharum in West Virginia.</title>
        <authorList>
            <person name="Petronek H.M."/>
            <person name="Kasson M.T."/>
            <person name="Metheny A.M."/>
            <person name="Stauder C.M."/>
            <person name="Lovett B."/>
            <person name="Lynch S.C."/>
            <person name="Garnas J.R."/>
            <person name="Kasson L.R."/>
            <person name="Stajich J.E."/>
        </authorList>
    </citation>
    <scope>NUCLEOTIDE SEQUENCE [LARGE SCALE GENOMIC DNA]</scope>
    <source>
        <strain evidence="2 3">NRRL 64651</strain>
    </source>
</reference>
<dbReference type="SUPFAM" id="SSF103473">
    <property type="entry name" value="MFS general substrate transporter"/>
    <property type="match status" value="1"/>
</dbReference>
<evidence type="ECO:0000313" key="2">
    <source>
        <dbReference type="EMBL" id="KAK7428884.1"/>
    </source>
</evidence>
<dbReference type="Gene3D" id="1.20.1250.20">
    <property type="entry name" value="MFS general substrate transporter like domains"/>
    <property type="match status" value="1"/>
</dbReference>
<comment type="caution">
    <text evidence="2">The sequence shown here is derived from an EMBL/GenBank/DDBJ whole genome shotgun (WGS) entry which is preliminary data.</text>
</comment>
<dbReference type="EMBL" id="JAZAVK010000036">
    <property type="protein sequence ID" value="KAK7428884.1"/>
    <property type="molecule type" value="Genomic_DNA"/>
</dbReference>
<sequence>MASSQAKDHGKIADSAELAAVSSYVDHEDQGSEPDEAYLRASPFTRFYRGVLFQMVLFGALSFVGPAMADAISNLGGGGLSSPYLANLANSLSYASGCVVTLIGGPLINKFGIKWSCMIAAVAMPLSGSAYYVNAKYGVDWYLLFANASFKRFPYVRESRV</sequence>
<evidence type="ECO:0000313" key="3">
    <source>
        <dbReference type="Proteomes" id="UP001498421"/>
    </source>
</evidence>
<dbReference type="Proteomes" id="UP001498421">
    <property type="component" value="Unassembled WGS sequence"/>
</dbReference>
<accession>A0ABR1I789</accession>
<proteinExistence type="predicted"/>
<feature type="transmembrane region" description="Helical" evidence="1">
    <location>
        <begin position="47"/>
        <end position="68"/>
    </location>
</feature>
<gene>
    <name evidence="2" type="ORF">QQZ08_004654</name>
</gene>
<keyword evidence="1" id="KW-0812">Transmembrane</keyword>
<keyword evidence="1" id="KW-0472">Membrane</keyword>
<feature type="transmembrane region" description="Helical" evidence="1">
    <location>
        <begin position="115"/>
        <end position="133"/>
    </location>
</feature>
<protein>
    <recommendedName>
        <fullName evidence="4">Major facilitator superfamily (MFS) profile domain-containing protein</fullName>
    </recommendedName>
</protein>
<organism evidence="2 3">
    <name type="scientific">Neonectria magnoliae</name>
    <dbReference type="NCBI Taxonomy" id="2732573"/>
    <lineage>
        <taxon>Eukaryota</taxon>
        <taxon>Fungi</taxon>
        <taxon>Dikarya</taxon>
        <taxon>Ascomycota</taxon>
        <taxon>Pezizomycotina</taxon>
        <taxon>Sordariomycetes</taxon>
        <taxon>Hypocreomycetidae</taxon>
        <taxon>Hypocreales</taxon>
        <taxon>Nectriaceae</taxon>
        <taxon>Neonectria</taxon>
    </lineage>
</organism>
<name>A0ABR1I789_9HYPO</name>
<evidence type="ECO:0000256" key="1">
    <source>
        <dbReference type="SAM" id="Phobius"/>
    </source>
</evidence>